<dbReference type="Gene3D" id="2.120.10.30">
    <property type="entry name" value="TolB, C-terminal domain"/>
    <property type="match status" value="1"/>
</dbReference>
<proteinExistence type="predicted"/>
<accession>A0A433TA42</accession>
<dbReference type="STRING" id="188477.A0A433TA42"/>
<evidence type="ECO:0000313" key="2">
    <source>
        <dbReference type="Proteomes" id="UP000271974"/>
    </source>
</evidence>
<organism evidence="1 2">
    <name type="scientific">Elysia chlorotica</name>
    <name type="common">Eastern emerald elysia</name>
    <name type="synonym">Sea slug</name>
    <dbReference type="NCBI Taxonomy" id="188477"/>
    <lineage>
        <taxon>Eukaryota</taxon>
        <taxon>Metazoa</taxon>
        <taxon>Spiralia</taxon>
        <taxon>Lophotrochozoa</taxon>
        <taxon>Mollusca</taxon>
        <taxon>Gastropoda</taxon>
        <taxon>Heterobranchia</taxon>
        <taxon>Euthyneura</taxon>
        <taxon>Panpulmonata</taxon>
        <taxon>Sacoglossa</taxon>
        <taxon>Placobranchoidea</taxon>
        <taxon>Plakobranchidae</taxon>
        <taxon>Elysia</taxon>
    </lineage>
</organism>
<dbReference type="Proteomes" id="UP000271974">
    <property type="component" value="Unassembled WGS sequence"/>
</dbReference>
<name>A0A433TA42_ELYCH</name>
<dbReference type="AlphaFoldDB" id="A0A433TA42"/>
<sequence length="255" mass="27360">MKTDLRAIVSFADGSIVVMDTQFRNKRLKKFNPRGKLISHLDPGDCPASMALIPDSDLVVSLPTAKELVLVSGAGTLVVKAHISTSKSYFSLATSTDGYIAAVVPAPPEGPCIDLLSFTGELLHSLPLDRIRFPSPPKDITLTHCGLMYILFGGKETLVGMTTQGDITLSFSASVQHGVRRPTCVECDDLDNAFITDVETNKIHMITAAGQYHSTLLTKQDGLKDPKALCRMEEGGLAVTQGNGDIKIFVTSSLP</sequence>
<evidence type="ECO:0000313" key="1">
    <source>
        <dbReference type="EMBL" id="RUS78439.1"/>
    </source>
</evidence>
<protein>
    <submittedName>
        <fullName evidence="1">Uncharacterized protein</fullName>
    </submittedName>
</protein>
<keyword evidence="2" id="KW-1185">Reference proteome</keyword>
<dbReference type="SUPFAM" id="SSF63829">
    <property type="entry name" value="Calcium-dependent phosphotriesterase"/>
    <property type="match status" value="1"/>
</dbReference>
<dbReference type="InterPro" id="IPR011042">
    <property type="entry name" value="6-blade_b-propeller_TolB-like"/>
</dbReference>
<comment type="caution">
    <text evidence="1">The sequence shown here is derived from an EMBL/GenBank/DDBJ whole genome shotgun (WGS) entry which is preliminary data.</text>
</comment>
<dbReference type="OrthoDB" id="10066958at2759"/>
<gene>
    <name evidence="1" type="ORF">EGW08_013813</name>
</gene>
<reference evidence="1 2" key="1">
    <citation type="submission" date="2019-01" db="EMBL/GenBank/DDBJ databases">
        <title>A draft genome assembly of the solar-powered sea slug Elysia chlorotica.</title>
        <authorList>
            <person name="Cai H."/>
            <person name="Li Q."/>
            <person name="Fang X."/>
            <person name="Li J."/>
            <person name="Curtis N.E."/>
            <person name="Altenburger A."/>
            <person name="Shibata T."/>
            <person name="Feng M."/>
            <person name="Maeda T."/>
            <person name="Schwartz J.A."/>
            <person name="Shigenobu S."/>
            <person name="Lundholm N."/>
            <person name="Nishiyama T."/>
            <person name="Yang H."/>
            <person name="Hasebe M."/>
            <person name="Li S."/>
            <person name="Pierce S.K."/>
            <person name="Wang J."/>
        </authorList>
    </citation>
    <scope>NUCLEOTIDE SEQUENCE [LARGE SCALE GENOMIC DNA]</scope>
    <source>
        <strain evidence="1">EC2010</strain>
        <tissue evidence="1">Whole organism of an adult</tissue>
    </source>
</reference>
<dbReference type="EMBL" id="RQTK01000510">
    <property type="protein sequence ID" value="RUS78439.1"/>
    <property type="molecule type" value="Genomic_DNA"/>
</dbReference>